<feature type="compositionally biased region" description="Polar residues" evidence="2">
    <location>
        <begin position="214"/>
        <end position="233"/>
    </location>
</feature>
<feature type="compositionally biased region" description="Basic and acidic residues" evidence="2">
    <location>
        <begin position="635"/>
        <end position="652"/>
    </location>
</feature>
<keyword evidence="1" id="KW-0175">Coiled coil</keyword>
<feature type="compositionally biased region" description="Basic and acidic residues" evidence="2">
    <location>
        <begin position="338"/>
        <end position="350"/>
    </location>
</feature>
<evidence type="ECO:0000313" key="3">
    <source>
        <dbReference type="EMBL" id="VUZ43588.1"/>
    </source>
</evidence>
<evidence type="ECO:0000256" key="1">
    <source>
        <dbReference type="SAM" id="Coils"/>
    </source>
</evidence>
<feature type="compositionally biased region" description="Low complexity" evidence="2">
    <location>
        <begin position="371"/>
        <end position="380"/>
    </location>
</feature>
<feature type="compositionally biased region" description="Basic residues" evidence="2">
    <location>
        <begin position="356"/>
        <end position="370"/>
    </location>
</feature>
<protein>
    <submittedName>
        <fullName evidence="3">Uncharacterized protein</fullName>
    </submittedName>
</protein>
<organism evidence="3 4">
    <name type="scientific">Hymenolepis diminuta</name>
    <name type="common">Rat tapeworm</name>
    <dbReference type="NCBI Taxonomy" id="6216"/>
    <lineage>
        <taxon>Eukaryota</taxon>
        <taxon>Metazoa</taxon>
        <taxon>Spiralia</taxon>
        <taxon>Lophotrochozoa</taxon>
        <taxon>Platyhelminthes</taxon>
        <taxon>Cestoda</taxon>
        <taxon>Eucestoda</taxon>
        <taxon>Cyclophyllidea</taxon>
        <taxon>Hymenolepididae</taxon>
        <taxon>Hymenolepis</taxon>
    </lineage>
</organism>
<gene>
    <name evidence="3" type="ORF">WMSIL1_LOCUS3657</name>
</gene>
<feature type="compositionally biased region" description="Polar residues" evidence="2">
    <location>
        <begin position="301"/>
        <end position="312"/>
    </location>
</feature>
<sequence>MPRDSTPATRSCKKKQANYKRTSWAANNILSTSRKILQKTVVKLDPFVESLKKNNSDLARKNAELQKELTDKVEEILQLQKEFFQKKVELLRLRNFKDCVISSGILEKLILMSGDAYRLHEVISDAFHRINVSSSPSDLSVESSPNESPVASPIRITMNVRKINLNSLSDPNYRPAAQSLEMEIDNSISSPKSSKLSADRRKVPVDCGDVEDTVMSTPRKTSKPSSGIQTVHVSQVEEDDTAMTSPGKSLSAGKHTKDQVEDVEDMSMTSPPRKSFKFVSDRETISASPTNEKDVAVSTPPLRSSEFSSDGQTVHVLPEGEEDAYLTPYLRSSPQFDDDNKSSSSDHDPDYTPAPKPKRKKATAARKTSKTSRTSSNSTAHPLKIVFTSNDEAEDLDIKSKIFKPTLRDATQSDKKSSTSELTPPYASPVTSKLKRKKMDSNKSRVIAEEKTSKFGSNVGETHDKNEKEKMRIEKENASEAEVEEEKAKVDEIKNDTVEITTSSKSKSRKRKRRLRLVAEDSVFIPISDMTMEVARGNNKENEIGDITTAHNTDEDAISPKKKLEKPLREKKEEKENEMKEKLEVKPKAKMSVIRSKKEQAKETENKEPLFEPKKVDNEKPSLRTKALSTGAENKGSEVENKRSASLMDERTSPPTSPHRPRRLTSNPVSYVVKLNTKLRQGDKFWCKDN</sequence>
<feature type="compositionally biased region" description="Basic and acidic residues" evidence="2">
    <location>
        <begin position="439"/>
        <end position="453"/>
    </location>
</feature>
<accession>A0A564Y9Z9</accession>
<name>A0A564Y9Z9_HYMDI</name>
<evidence type="ECO:0000313" key="4">
    <source>
        <dbReference type="Proteomes" id="UP000321570"/>
    </source>
</evidence>
<feature type="compositionally biased region" description="Basic and acidic residues" evidence="2">
    <location>
        <begin position="565"/>
        <end position="587"/>
    </location>
</feature>
<feature type="region of interest" description="Disordered" evidence="2">
    <location>
        <begin position="536"/>
        <end position="670"/>
    </location>
</feature>
<feature type="compositionally biased region" description="Basic and acidic residues" evidence="2">
    <location>
        <begin position="596"/>
        <end position="622"/>
    </location>
</feature>
<reference evidence="3 4" key="1">
    <citation type="submission" date="2019-07" db="EMBL/GenBank/DDBJ databases">
        <authorList>
            <person name="Jastrzebski P J."/>
            <person name="Paukszto L."/>
            <person name="Jastrzebski P J."/>
        </authorList>
    </citation>
    <scope>NUCLEOTIDE SEQUENCE [LARGE SCALE GENOMIC DNA]</scope>
    <source>
        <strain evidence="3 4">WMS-il1</strain>
    </source>
</reference>
<dbReference type="Proteomes" id="UP000321570">
    <property type="component" value="Unassembled WGS sequence"/>
</dbReference>
<feature type="coiled-coil region" evidence="1">
    <location>
        <begin position="48"/>
        <end position="82"/>
    </location>
</feature>
<feature type="region of interest" description="Disordered" evidence="2">
    <location>
        <begin position="210"/>
        <end position="489"/>
    </location>
</feature>
<keyword evidence="4" id="KW-1185">Reference proteome</keyword>
<dbReference type="AlphaFoldDB" id="A0A564Y9Z9"/>
<feature type="compositionally biased region" description="Basic and acidic residues" evidence="2">
    <location>
        <begin position="461"/>
        <end position="478"/>
    </location>
</feature>
<evidence type="ECO:0000256" key="2">
    <source>
        <dbReference type="SAM" id="MobiDB-lite"/>
    </source>
</evidence>
<dbReference type="EMBL" id="CABIJS010000111">
    <property type="protein sequence ID" value="VUZ43588.1"/>
    <property type="molecule type" value="Genomic_DNA"/>
</dbReference>
<proteinExistence type="predicted"/>